<keyword evidence="3" id="KW-1185">Reference proteome</keyword>
<protein>
    <submittedName>
        <fullName evidence="2">Uncharacterized protein</fullName>
    </submittedName>
</protein>
<keyword evidence="1" id="KW-0812">Transmembrane</keyword>
<organism evidence="2 3">
    <name type="scientific">Linderina pennispora</name>
    <dbReference type="NCBI Taxonomy" id="61395"/>
    <lineage>
        <taxon>Eukaryota</taxon>
        <taxon>Fungi</taxon>
        <taxon>Fungi incertae sedis</taxon>
        <taxon>Zoopagomycota</taxon>
        <taxon>Kickxellomycotina</taxon>
        <taxon>Kickxellomycetes</taxon>
        <taxon>Kickxellales</taxon>
        <taxon>Kickxellaceae</taxon>
        <taxon>Linderina</taxon>
    </lineage>
</organism>
<dbReference type="OrthoDB" id="10013407at2759"/>
<proteinExistence type="predicted"/>
<dbReference type="EMBL" id="MCFD01000095">
    <property type="protein sequence ID" value="ORX64417.1"/>
    <property type="molecule type" value="Genomic_DNA"/>
</dbReference>
<name>A0A1Y1VT17_9FUNG</name>
<accession>A0A1Y1VT17</accession>
<keyword evidence="1" id="KW-1133">Transmembrane helix</keyword>
<evidence type="ECO:0000313" key="2">
    <source>
        <dbReference type="EMBL" id="ORX64417.1"/>
    </source>
</evidence>
<keyword evidence="1" id="KW-0472">Membrane</keyword>
<comment type="caution">
    <text evidence="2">The sequence shown here is derived from an EMBL/GenBank/DDBJ whole genome shotgun (WGS) entry which is preliminary data.</text>
</comment>
<dbReference type="AlphaFoldDB" id="A0A1Y1VT17"/>
<evidence type="ECO:0000256" key="1">
    <source>
        <dbReference type="SAM" id="Phobius"/>
    </source>
</evidence>
<gene>
    <name evidence="2" type="ORF">DL89DRAFT_297383</name>
</gene>
<sequence>MAHESSPFLPHWWHSRSRDVVSLLTLLLLVGTGLGIWVYGTLPTSDPDGHPHEYALSTTRIRNHLSKFLEIAEAHNNALGHQRPRGQRPHFMSPVWTVNKAPVLRASGPTDFQVMRYGGQGADIKNAKHNWGR</sequence>
<feature type="transmembrane region" description="Helical" evidence="1">
    <location>
        <begin position="20"/>
        <end position="40"/>
    </location>
</feature>
<evidence type="ECO:0000313" key="3">
    <source>
        <dbReference type="Proteomes" id="UP000193922"/>
    </source>
</evidence>
<dbReference type="RefSeq" id="XP_040739250.1">
    <property type="nucleotide sequence ID" value="XM_040890746.1"/>
</dbReference>
<reference evidence="2 3" key="1">
    <citation type="submission" date="2016-07" db="EMBL/GenBank/DDBJ databases">
        <title>Pervasive Adenine N6-methylation of Active Genes in Fungi.</title>
        <authorList>
            <consortium name="DOE Joint Genome Institute"/>
            <person name="Mondo S.J."/>
            <person name="Dannebaum R.O."/>
            <person name="Kuo R.C."/>
            <person name="Labutti K."/>
            <person name="Haridas S."/>
            <person name="Kuo A."/>
            <person name="Salamov A."/>
            <person name="Ahrendt S.R."/>
            <person name="Lipzen A."/>
            <person name="Sullivan W."/>
            <person name="Andreopoulos W.B."/>
            <person name="Clum A."/>
            <person name="Lindquist E."/>
            <person name="Daum C."/>
            <person name="Ramamoorthy G.K."/>
            <person name="Gryganskyi A."/>
            <person name="Culley D."/>
            <person name="Magnuson J.K."/>
            <person name="James T.Y."/>
            <person name="O'Malley M.A."/>
            <person name="Stajich J.E."/>
            <person name="Spatafora J.W."/>
            <person name="Visel A."/>
            <person name="Grigoriev I.V."/>
        </authorList>
    </citation>
    <scope>NUCLEOTIDE SEQUENCE [LARGE SCALE GENOMIC DNA]</scope>
    <source>
        <strain evidence="2 3">ATCC 12442</strain>
    </source>
</reference>
<dbReference type="Proteomes" id="UP000193922">
    <property type="component" value="Unassembled WGS sequence"/>
</dbReference>
<dbReference type="GeneID" id="63807394"/>